<keyword evidence="4" id="KW-1185">Reference proteome</keyword>
<evidence type="ECO:0000259" key="2">
    <source>
        <dbReference type="PROSITE" id="PS51459"/>
    </source>
</evidence>
<comment type="caution">
    <text evidence="3">The sequence shown here is derived from an EMBL/GenBank/DDBJ whole genome shotgun (WGS) entry which is preliminary data.</text>
</comment>
<dbReference type="InterPro" id="IPR036597">
    <property type="entry name" value="Fido-like_dom_sf"/>
</dbReference>
<reference evidence="3 4" key="1">
    <citation type="submission" date="2022-04" db="EMBL/GenBank/DDBJ databases">
        <title>Human microbiome associated bacterial genomes.</title>
        <authorList>
            <person name="Sandstrom S."/>
            <person name="Salamzade R."/>
            <person name="Kalan L.R."/>
        </authorList>
    </citation>
    <scope>NUCLEOTIDE SEQUENCE [LARGE SCALE GENOMIC DNA]</scope>
    <source>
        <strain evidence="4">p3-SID767</strain>
    </source>
</reference>
<evidence type="ECO:0000313" key="4">
    <source>
        <dbReference type="Proteomes" id="UP001205046"/>
    </source>
</evidence>
<name>A0ABT2HP28_9MICC</name>
<dbReference type="PROSITE" id="PS51459">
    <property type="entry name" value="FIDO"/>
    <property type="match status" value="1"/>
</dbReference>
<protein>
    <submittedName>
        <fullName evidence="3">Fic family protein</fullName>
    </submittedName>
</protein>
<dbReference type="PANTHER" id="PTHR13504">
    <property type="entry name" value="FIDO DOMAIN-CONTAINING PROTEIN DDB_G0283145"/>
    <property type="match status" value="1"/>
</dbReference>
<accession>A0ABT2HP28</accession>
<dbReference type="Gene3D" id="1.10.3290.10">
    <property type="entry name" value="Fido-like domain"/>
    <property type="match status" value="1"/>
</dbReference>
<dbReference type="PANTHER" id="PTHR13504:SF38">
    <property type="entry name" value="FIDO DOMAIN-CONTAINING PROTEIN"/>
    <property type="match status" value="1"/>
</dbReference>
<organism evidence="3 4">
    <name type="scientific">Nesterenkonia massiliensis</name>
    <dbReference type="NCBI Taxonomy" id="1232429"/>
    <lineage>
        <taxon>Bacteria</taxon>
        <taxon>Bacillati</taxon>
        <taxon>Actinomycetota</taxon>
        <taxon>Actinomycetes</taxon>
        <taxon>Micrococcales</taxon>
        <taxon>Micrococcaceae</taxon>
        <taxon>Nesterenkonia</taxon>
    </lineage>
</organism>
<feature type="region of interest" description="Disordered" evidence="1">
    <location>
        <begin position="1"/>
        <end position="25"/>
    </location>
</feature>
<evidence type="ECO:0000256" key="1">
    <source>
        <dbReference type="SAM" id="MobiDB-lite"/>
    </source>
</evidence>
<proteinExistence type="predicted"/>
<dbReference type="Proteomes" id="UP001205046">
    <property type="component" value="Unassembled WGS sequence"/>
</dbReference>
<gene>
    <name evidence="3" type="ORF">M3B43_03690</name>
</gene>
<dbReference type="EMBL" id="JALXMO010000005">
    <property type="protein sequence ID" value="MCT1606442.1"/>
    <property type="molecule type" value="Genomic_DNA"/>
</dbReference>
<feature type="domain" description="Fido" evidence="2">
    <location>
        <begin position="145"/>
        <end position="295"/>
    </location>
</feature>
<dbReference type="SUPFAM" id="SSF140931">
    <property type="entry name" value="Fic-like"/>
    <property type="match status" value="1"/>
</dbReference>
<dbReference type="Pfam" id="PF02661">
    <property type="entry name" value="Fic"/>
    <property type="match status" value="1"/>
</dbReference>
<dbReference type="InterPro" id="IPR003812">
    <property type="entry name" value="Fido"/>
</dbReference>
<sequence>MATLPVPAMGEEDHFWTAEPDGSTGRRRLAAATGPYRSAVPAELKDYRPALPPELVTDLDEATTALVRFDNYALGRLGRENNALGPMSSILLRTESSSSSQIENLTVGARQLALAELGQSSSDNASVVVGNLRAMEAALQLADRLDEDAILTMQRVLISAQRHGERYAGRYRDSLVWVGSSRVTPIGASHVAPQPELIRPAMQDLLTFMHRVDLPPLFQAAVAHAQFETIHPFVDGNGRTGRALVHAMLQTHGVMTATTAPVSAGLLRDTEGYFDALTAFRQGDAEPILSRFVEASLFASNSGMVLVDDLVTVLEDSEQKLTGLRRNASAWSVIPHLISHPVVDSRFLVTQVGLNEMTAQRALAQLTERGVLEERSGKRRHRVYQHPGVLQTLDAYAQQLHRR</sequence>
<dbReference type="RefSeq" id="WP_260072593.1">
    <property type="nucleotide sequence ID" value="NZ_JALXMO010000005.1"/>
</dbReference>
<dbReference type="InterPro" id="IPR040198">
    <property type="entry name" value="Fido_containing"/>
</dbReference>
<evidence type="ECO:0000313" key="3">
    <source>
        <dbReference type="EMBL" id="MCT1606442.1"/>
    </source>
</evidence>